<feature type="signal peptide" evidence="1">
    <location>
        <begin position="1"/>
        <end position="21"/>
    </location>
</feature>
<dbReference type="RefSeq" id="WP_130256170.1">
    <property type="nucleotide sequence ID" value="NZ_PNEC01000018.1"/>
</dbReference>
<comment type="caution">
    <text evidence="3">The sequence shown here is derived from an EMBL/GenBank/DDBJ whole genome shotgun (WGS) entry which is preliminary data.</text>
</comment>
<evidence type="ECO:0000313" key="3">
    <source>
        <dbReference type="EMBL" id="RZQ52475.1"/>
    </source>
</evidence>
<dbReference type="EMBL" id="PPSX01000055">
    <property type="protein sequence ID" value="RZQ52475.1"/>
    <property type="molecule type" value="Genomic_DNA"/>
</dbReference>
<feature type="domain" description="DUF4124" evidence="2">
    <location>
        <begin position="11"/>
        <end position="49"/>
    </location>
</feature>
<reference evidence="3 4" key="1">
    <citation type="submission" date="2018-01" db="EMBL/GenBank/DDBJ databases">
        <title>Co-occurrence of chitin degradation, pigmentation and bioactivity in marine Pseudoalteromonas.</title>
        <authorList>
            <person name="Paulsen S."/>
            <person name="Gram L."/>
            <person name="Machado H."/>
        </authorList>
    </citation>
    <scope>NUCLEOTIDE SEQUENCE [LARGE SCALE GENOMIC DNA]</scope>
    <source>
        <strain evidence="3 4">S3898</strain>
    </source>
</reference>
<evidence type="ECO:0000256" key="1">
    <source>
        <dbReference type="SAM" id="SignalP"/>
    </source>
</evidence>
<proteinExistence type="predicted"/>
<feature type="chain" id="PRO_5020582473" evidence="1">
    <location>
        <begin position="22"/>
        <end position="169"/>
    </location>
</feature>
<organism evidence="3 4">
    <name type="scientific">Pseudoalteromonas phenolica</name>
    <dbReference type="NCBI Taxonomy" id="161398"/>
    <lineage>
        <taxon>Bacteria</taxon>
        <taxon>Pseudomonadati</taxon>
        <taxon>Pseudomonadota</taxon>
        <taxon>Gammaproteobacteria</taxon>
        <taxon>Alteromonadales</taxon>
        <taxon>Pseudoalteromonadaceae</taxon>
        <taxon>Pseudoalteromonas</taxon>
    </lineage>
</organism>
<keyword evidence="1" id="KW-0732">Signal</keyword>
<accession>A0A4Q7ILD9</accession>
<sequence>MNWTLTGICIAAMLFNTFAEAKIYRWKDKNGNWVYSDKPKKGSQKVKLNAPMVMPSTNTDILQSNQNTKPIAYQASISSPSHEQTIRENTGTVYVTGQVTPSFHKGFMVQLFHNGNAVGPKQSTTSFVLKSLSRGEHKLKMAVYNPQGKAIATSPESTFFLHKASVANR</sequence>
<dbReference type="Pfam" id="PF13511">
    <property type="entry name" value="DUF4124"/>
    <property type="match status" value="1"/>
</dbReference>
<dbReference type="Proteomes" id="UP000291338">
    <property type="component" value="Unassembled WGS sequence"/>
</dbReference>
<evidence type="ECO:0000259" key="2">
    <source>
        <dbReference type="Pfam" id="PF13511"/>
    </source>
</evidence>
<dbReference type="AlphaFoldDB" id="A0A4Q7ILD9"/>
<gene>
    <name evidence="3" type="ORF">C1E23_14030</name>
</gene>
<protein>
    <submittedName>
        <fullName evidence="3">DUF4124 domain-containing protein</fullName>
    </submittedName>
</protein>
<name>A0A4Q7ILD9_9GAMM</name>
<evidence type="ECO:0000313" key="4">
    <source>
        <dbReference type="Proteomes" id="UP000291338"/>
    </source>
</evidence>
<dbReference type="InterPro" id="IPR025392">
    <property type="entry name" value="DUF4124"/>
</dbReference>